<feature type="domain" description="RNA polymerase sigma-70 region 2" evidence="7">
    <location>
        <begin position="46"/>
        <end position="114"/>
    </location>
</feature>
<dbReference type="NCBIfam" id="TIGR02937">
    <property type="entry name" value="sigma70-ECF"/>
    <property type="match status" value="1"/>
</dbReference>
<dbReference type="Pfam" id="PF04542">
    <property type="entry name" value="Sigma70_r2"/>
    <property type="match status" value="1"/>
</dbReference>
<feature type="region of interest" description="Disordered" evidence="5">
    <location>
        <begin position="1"/>
        <end position="20"/>
    </location>
</feature>
<proteinExistence type="predicted"/>
<dbReference type="InterPro" id="IPR007630">
    <property type="entry name" value="RNA_pol_sigma70_r4"/>
</dbReference>
<comment type="caution">
    <text evidence="9">The sequence shown here is derived from an EMBL/GenBank/DDBJ whole genome shotgun (WGS) entry which is preliminary data.</text>
</comment>
<dbReference type="InterPro" id="IPR007627">
    <property type="entry name" value="RNA_pol_sigma70_r2"/>
</dbReference>
<dbReference type="InterPro" id="IPR036388">
    <property type="entry name" value="WH-like_DNA-bd_sf"/>
</dbReference>
<sequence>MFIPRSTVLSSPLPTNEPESNAQLLRRLSALTLGDPGRVRLRARIIEGNLPLSRRLAGRYAGRGEPYEDLAQVAALALVKAVDGFDADRGVPFSGFAVPTILGALRRHFRDTTWAMRVPRRAQELNGRMRAATGELTHRQGHHPSAAELADHLEVGVDEILAAVTAAQVYRLVSLDAPKLGTDDLETLSLIGAVDTGFAKVDDRMALRPLLAALPGRERRILTMRFYGDMTQKRIADEVGLSQMHVSRLLEKSLARLRAGMTD</sequence>
<dbReference type="CDD" id="cd06171">
    <property type="entry name" value="Sigma70_r4"/>
    <property type="match status" value="1"/>
</dbReference>
<protein>
    <submittedName>
        <fullName evidence="9">SigB/SigF/SigG family RNA polymerase sigma factor</fullName>
    </submittedName>
</protein>
<gene>
    <name evidence="9" type="ORF">ACFQGL_06405</name>
</gene>
<keyword evidence="3" id="KW-0238">DNA-binding</keyword>
<accession>A0ABW1H344</accession>
<feature type="domain" description="RNA polymerase sigma-70 region 3" evidence="6">
    <location>
        <begin position="124"/>
        <end position="185"/>
    </location>
</feature>
<dbReference type="SUPFAM" id="SSF88946">
    <property type="entry name" value="Sigma2 domain of RNA polymerase sigma factors"/>
    <property type="match status" value="1"/>
</dbReference>
<organism evidence="9 10">
    <name type="scientific">Micromonospora vulcania</name>
    <dbReference type="NCBI Taxonomy" id="1441873"/>
    <lineage>
        <taxon>Bacteria</taxon>
        <taxon>Bacillati</taxon>
        <taxon>Actinomycetota</taxon>
        <taxon>Actinomycetes</taxon>
        <taxon>Micromonosporales</taxon>
        <taxon>Micromonosporaceae</taxon>
        <taxon>Micromonospora</taxon>
    </lineage>
</organism>
<evidence type="ECO:0000259" key="7">
    <source>
        <dbReference type="Pfam" id="PF04542"/>
    </source>
</evidence>
<evidence type="ECO:0000259" key="8">
    <source>
        <dbReference type="Pfam" id="PF04545"/>
    </source>
</evidence>
<evidence type="ECO:0000313" key="9">
    <source>
        <dbReference type="EMBL" id="MFC5922972.1"/>
    </source>
</evidence>
<dbReference type="PRINTS" id="PR00046">
    <property type="entry name" value="SIGMA70FCT"/>
</dbReference>
<dbReference type="Gene3D" id="1.10.10.10">
    <property type="entry name" value="Winged helix-like DNA-binding domain superfamily/Winged helix DNA-binding domain"/>
    <property type="match status" value="2"/>
</dbReference>
<dbReference type="SUPFAM" id="SSF88659">
    <property type="entry name" value="Sigma3 and sigma4 domains of RNA polymerase sigma factors"/>
    <property type="match status" value="2"/>
</dbReference>
<keyword evidence="10" id="KW-1185">Reference proteome</keyword>
<dbReference type="Gene3D" id="1.20.120.1810">
    <property type="match status" value="1"/>
</dbReference>
<dbReference type="Pfam" id="PF04545">
    <property type="entry name" value="Sigma70_r4"/>
    <property type="match status" value="1"/>
</dbReference>
<evidence type="ECO:0000256" key="4">
    <source>
        <dbReference type="ARBA" id="ARBA00023163"/>
    </source>
</evidence>
<dbReference type="RefSeq" id="WP_377506798.1">
    <property type="nucleotide sequence ID" value="NZ_JBHSQS010000003.1"/>
</dbReference>
<evidence type="ECO:0000256" key="1">
    <source>
        <dbReference type="ARBA" id="ARBA00023015"/>
    </source>
</evidence>
<evidence type="ECO:0000313" key="10">
    <source>
        <dbReference type="Proteomes" id="UP001596226"/>
    </source>
</evidence>
<reference evidence="10" key="1">
    <citation type="journal article" date="2019" name="Int. J. Syst. Evol. Microbiol.">
        <title>The Global Catalogue of Microorganisms (GCM) 10K type strain sequencing project: providing services to taxonomists for standard genome sequencing and annotation.</title>
        <authorList>
            <consortium name="The Broad Institute Genomics Platform"/>
            <consortium name="The Broad Institute Genome Sequencing Center for Infectious Disease"/>
            <person name="Wu L."/>
            <person name="Ma J."/>
        </authorList>
    </citation>
    <scope>NUCLEOTIDE SEQUENCE [LARGE SCALE GENOMIC DNA]</scope>
    <source>
        <strain evidence="10">CGMCC 4.7144</strain>
    </source>
</reference>
<evidence type="ECO:0000256" key="5">
    <source>
        <dbReference type="SAM" id="MobiDB-lite"/>
    </source>
</evidence>
<dbReference type="InterPro" id="IPR007624">
    <property type="entry name" value="RNA_pol_sigma70_r3"/>
</dbReference>
<dbReference type="InterPro" id="IPR013324">
    <property type="entry name" value="RNA_pol_sigma_r3/r4-like"/>
</dbReference>
<name>A0ABW1H344_9ACTN</name>
<dbReference type="Pfam" id="PF04539">
    <property type="entry name" value="Sigma70_r3"/>
    <property type="match status" value="1"/>
</dbReference>
<dbReference type="InterPro" id="IPR000943">
    <property type="entry name" value="RNA_pol_sigma70"/>
</dbReference>
<dbReference type="InterPro" id="IPR014284">
    <property type="entry name" value="RNA_pol_sigma-70_dom"/>
</dbReference>
<keyword evidence="4" id="KW-0804">Transcription</keyword>
<dbReference type="NCBIfam" id="TIGR02980">
    <property type="entry name" value="SigBFG"/>
    <property type="match status" value="1"/>
</dbReference>
<dbReference type="PANTHER" id="PTHR30385">
    <property type="entry name" value="SIGMA FACTOR F FLAGELLAR"/>
    <property type="match status" value="1"/>
</dbReference>
<evidence type="ECO:0000259" key="6">
    <source>
        <dbReference type="Pfam" id="PF04539"/>
    </source>
</evidence>
<evidence type="ECO:0000256" key="2">
    <source>
        <dbReference type="ARBA" id="ARBA00023082"/>
    </source>
</evidence>
<dbReference type="InterPro" id="IPR014322">
    <property type="entry name" value="RNA_pol_sigma-B/F/G"/>
</dbReference>
<dbReference type="Proteomes" id="UP001596226">
    <property type="component" value="Unassembled WGS sequence"/>
</dbReference>
<keyword evidence="2" id="KW-0731">Sigma factor</keyword>
<dbReference type="EMBL" id="JBHSQS010000003">
    <property type="protein sequence ID" value="MFC5922972.1"/>
    <property type="molecule type" value="Genomic_DNA"/>
</dbReference>
<feature type="domain" description="RNA polymerase sigma-70 region 4" evidence="8">
    <location>
        <begin position="210"/>
        <end position="259"/>
    </location>
</feature>
<dbReference type="PANTHER" id="PTHR30385:SF4">
    <property type="entry name" value="RNA POLYMERASE SIGMA-E FACTOR"/>
    <property type="match status" value="1"/>
</dbReference>
<feature type="compositionally biased region" description="Polar residues" evidence="5">
    <location>
        <begin position="7"/>
        <end position="20"/>
    </location>
</feature>
<keyword evidence="1" id="KW-0805">Transcription regulation</keyword>
<evidence type="ECO:0000256" key="3">
    <source>
        <dbReference type="ARBA" id="ARBA00023125"/>
    </source>
</evidence>
<dbReference type="InterPro" id="IPR013325">
    <property type="entry name" value="RNA_pol_sigma_r2"/>
</dbReference>